<dbReference type="PROSITE" id="PS51257">
    <property type="entry name" value="PROKAR_LIPOPROTEIN"/>
    <property type="match status" value="1"/>
</dbReference>
<dbReference type="RefSeq" id="WP_271192070.1">
    <property type="nucleotide sequence ID" value="NZ_CP115667.1"/>
</dbReference>
<evidence type="ECO:0000313" key="3">
    <source>
        <dbReference type="EMBL" id="WBW50545.1"/>
    </source>
</evidence>
<feature type="chain" id="PRO_5045740583" evidence="1">
    <location>
        <begin position="23"/>
        <end position="611"/>
    </location>
</feature>
<dbReference type="Proteomes" id="UP001210339">
    <property type="component" value="Chromosome"/>
</dbReference>
<dbReference type="EMBL" id="CP115667">
    <property type="protein sequence ID" value="WBW50545.1"/>
    <property type="molecule type" value="Genomic_DNA"/>
</dbReference>
<dbReference type="Gene3D" id="3.90.76.10">
    <property type="entry name" value="Dipeptide-binding Protein, Domain 1"/>
    <property type="match status" value="1"/>
</dbReference>
<dbReference type="CDD" id="cd08504">
    <property type="entry name" value="PBP2_OppA"/>
    <property type="match status" value="1"/>
</dbReference>
<protein>
    <submittedName>
        <fullName evidence="3">Peptide ABC transporter substrate-binding protein</fullName>
    </submittedName>
</protein>
<keyword evidence="4" id="KW-1185">Reference proteome</keyword>
<name>A0ABY7QWT0_9FIRM</name>
<feature type="signal peptide" evidence="1">
    <location>
        <begin position="1"/>
        <end position="22"/>
    </location>
</feature>
<feature type="domain" description="Solute-binding protein family 5" evidence="2">
    <location>
        <begin position="92"/>
        <end position="534"/>
    </location>
</feature>
<accession>A0ABY7QWT0</accession>
<evidence type="ECO:0000259" key="2">
    <source>
        <dbReference type="Pfam" id="PF00496"/>
    </source>
</evidence>
<dbReference type="InterPro" id="IPR000914">
    <property type="entry name" value="SBP_5_dom"/>
</dbReference>
<evidence type="ECO:0000313" key="4">
    <source>
        <dbReference type="Proteomes" id="UP001210339"/>
    </source>
</evidence>
<dbReference type="Gene3D" id="3.40.190.10">
    <property type="entry name" value="Periplasmic binding protein-like II"/>
    <property type="match status" value="2"/>
</dbReference>
<dbReference type="Pfam" id="PF00496">
    <property type="entry name" value="SBP_bac_5"/>
    <property type="match status" value="1"/>
</dbReference>
<dbReference type="Gene3D" id="3.10.105.10">
    <property type="entry name" value="Dipeptide-binding Protein, Domain 3"/>
    <property type="match status" value="1"/>
</dbReference>
<evidence type="ECO:0000256" key="1">
    <source>
        <dbReference type="SAM" id="SignalP"/>
    </source>
</evidence>
<organism evidence="3 4">
    <name type="scientific">Peptoniphilus equinus</name>
    <dbReference type="NCBI Taxonomy" id="3016343"/>
    <lineage>
        <taxon>Bacteria</taxon>
        <taxon>Bacillati</taxon>
        <taxon>Bacillota</taxon>
        <taxon>Tissierellia</taxon>
        <taxon>Tissierellales</taxon>
        <taxon>Peptoniphilaceae</taxon>
        <taxon>Peptoniphilus</taxon>
    </lineage>
</organism>
<gene>
    <name evidence="3" type="ORF">O6R05_03080</name>
</gene>
<keyword evidence="1" id="KW-0732">Signal</keyword>
<dbReference type="PANTHER" id="PTHR30290">
    <property type="entry name" value="PERIPLASMIC BINDING COMPONENT OF ABC TRANSPORTER"/>
    <property type="match status" value="1"/>
</dbReference>
<dbReference type="InterPro" id="IPR030678">
    <property type="entry name" value="Peptide/Ni-bd"/>
</dbReference>
<dbReference type="PIRSF" id="PIRSF002741">
    <property type="entry name" value="MppA"/>
    <property type="match status" value="1"/>
</dbReference>
<proteinExistence type="predicted"/>
<reference evidence="3 4" key="1">
    <citation type="submission" date="2023-01" db="EMBL/GenBank/DDBJ databases">
        <authorList>
            <person name="Lee S.H."/>
            <person name="Jung H.S."/>
            <person name="Yun J.U."/>
        </authorList>
    </citation>
    <scope>NUCLEOTIDE SEQUENCE [LARGE SCALE GENOMIC DNA]</scope>
    <source>
        <strain evidence="3 4">CBA3646</strain>
    </source>
</reference>
<dbReference type="InterPro" id="IPR039424">
    <property type="entry name" value="SBP_5"/>
</dbReference>
<sequence>MNKKLLSIAMLMLMLMLSLALTACGGGNKAAENGGNAASAETETAAEGVMLFANNGSEPGTLDPALAQGTHESYLLNHMFTGLLRYDKEGNLVPGVAEDMPTVSEDGLTYTFKIKDGLKWSNDDPITAKDFEFSWLRVLNPETASYYAYQLYYVKGGQAYNEVERPGVYYVKDADGNDTDEVDHEVTITEADKEGLDLEGKSEEEIADAVYASWLEKARANVGIKAEDDKTLVVTLENPSPFFQDLTAFYTLYPVNQKVVEANPDWAKDASTHVSNGAFKLNKWEHNSYVETVKNPNWIDADEVKLGGITWEIMEDINTAYQNFDTGKYGIEVDPPTEVLAQLIEKQDPRVVIGEQVGNYYYSLNNLVAPEGVNPFTNANIRKAFSMALDRKSIVENITKGGQTAAEGLVPFGLLDENGAEWRTTNGNLIKEDPVEAKKLLEQGLKELGITVEDLNDLVLLYNTSESHKKIAQAVQQQWKVNLGVTINLENADFNVKLAREKVHDFDISRGGWVGDYSDPMTMMDLFVTGGPYNDAGYSNPEYDKLIETAKTSPDQKVRMDAMRQAELILMEDMPIIPVYFYTQPYLVQENIKGIYKPLLQYPILTYAEVQ</sequence>
<dbReference type="PANTHER" id="PTHR30290:SF79">
    <property type="entry name" value="DIPEPTIDE-BINDING PROTEIN DPPE"/>
    <property type="match status" value="1"/>
</dbReference>
<dbReference type="SUPFAM" id="SSF53850">
    <property type="entry name" value="Periplasmic binding protein-like II"/>
    <property type="match status" value="1"/>
</dbReference>